<keyword evidence="1" id="KW-1185">Reference proteome</keyword>
<name>A0A1I7X4M1_HETBA</name>
<dbReference type="WBParaSite" id="Hba_12406">
    <property type="protein sequence ID" value="Hba_12406"/>
    <property type="gene ID" value="Hba_12406"/>
</dbReference>
<evidence type="ECO:0000313" key="1">
    <source>
        <dbReference type="Proteomes" id="UP000095283"/>
    </source>
</evidence>
<organism evidence="1 2">
    <name type="scientific">Heterorhabditis bacteriophora</name>
    <name type="common">Entomopathogenic nematode worm</name>
    <dbReference type="NCBI Taxonomy" id="37862"/>
    <lineage>
        <taxon>Eukaryota</taxon>
        <taxon>Metazoa</taxon>
        <taxon>Ecdysozoa</taxon>
        <taxon>Nematoda</taxon>
        <taxon>Chromadorea</taxon>
        <taxon>Rhabditida</taxon>
        <taxon>Rhabditina</taxon>
        <taxon>Rhabditomorpha</taxon>
        <taxon>Strongyloidea</taxon>
        <taxon>Heterorhabditidae</taxon>
        <taxon>Heterorhabditis</taxon>
    </lineage>
</organism>
<accession>A0A1I7X4M1</accession>
<sequence length="131" mass="14757">MQQMTCMHRSISISSTQQLLESGKLYQQSGSSPQFFGIIRLPTTLSASTIRSREFAVWRAAVFLLATVACQARERERQSYTQEDPSSQFLCRGSLGEYAACQCNENEGEISCINAQFVDTDAFLNVNNYYK</sequence>
<protein>
    <submittedName>
        <fullName evidence="2">Laminin N-terminal domain-containing protein</fullName>
    </submittedName>
</protein>
<proteinExistence type="predicted"/>
<dbReference type="Proteomes" id="UP000095283">
    <property type="component" value="Unplaced"/>
</dbReference>
<evidence type="ECO:0000313" key="2">
    <source>
        <dbReference type="WBParaSite" id="Hba_12406"/>
    </source>
</evidence>
<dbReference type="AlphaFoldDB" id="A0A1I7X4M1"/>
<reference evidence="2" key="1">
    <citation type="submission" date="2016-11" db="UniProtKB">
        <authorList>
            <consortium name="WormBaseParasite"/>
        </authorList>
    </citation>
    <scope>IDENTIFICATION</scope>
</reference>